<evidence type="ECO:0000256" key="1">
    <source>
        <dbReference type="SAM" id="MobiDB-lite"/>
    </source>
</evidence>
<sequence length="109" mass="11334">MPLLRPSSSSAATRLAHTSPSHCCSGRTSSLPVASLRPTSSATECSPSPACSASSSHVIQELPFRPGSPTRSPRCALALPPPPACLRLFTRCTSRHASLTSSLAASTRY</sequence>
<feature type="region of interest" description="Disordered" evidence="1">
    <location>
        <begin position="1"/>
        <end position="29"/>
    </location>
</feature>
<protein>
    <submittedName>
        <fullName evidence="2">Uncharacterized protein</fullName>
    </submittedName>
</protein>
<name>A0A7S2NLI1_9EUKA</name>
<gene>
    <name evidence="2" type="ORF">CBRE1094_LOCUS43370</name>
</gene>
<evidence type="ECO:0000313" key="2">
    <source>
        <dbReference type="EMBL" id="CAD9546388.1"/>
    </source>
</evidence>
<dbReference type="AlphaFoldDB" id="A0A7S2NLI1"/>
<organism evidence="2">
    <name type="scientific">Haptolina brevifila</name>
    <dbReference type="NCBI Taxonomy" id="156173"/>
    <lineage>
        <taxon>Eukaryota</taxon>
        <taxon>Haptista</taxon>
        <taxon>Haptophyta</taxon>
        <taxon>Prymnesiophyceae</taxon>
        <taxon>Prymnesiales</taxon>
        <taxon>Prymnesiaceae</taxon>
        <taxon>Haptolina</taxon>
    </lineage>
</organism>
<accession>A0A7S2NLI1</accession>
<proteinExistence type="predicted"/>
<dbReference type="EMBL" id="HBGU01079495">
    <property type="protein sequence ID" value="CAD9546388.1"/>
    <property type="molecule type" value="Transcribed_RNA"/>
</dbReference>
<reference evidence="2" key="1">
    <citation type="submission" date="2021-01" db="EMBL/GenBank/DDBJ databases">
        <authorList>
            <person name="Corre E."/>
            <person name="Pelletier E."/>
            <person name="Niang G."/>
            <person name="Scheremetjew M."/>
            <person name="Finn R."/>
            <person name="Kale V."/>
            <person name="Holt S."/>
            <person name="Cochrane G."/>
            <person name="Meng A."/>
            <person name="Brown T."/>
            <person name="Cohen L."/>
        </authorList>
    </citation>
    <scope>NUCLEOTIDE SEQUENCE</scope>
    <source>
        <strain evidence="2">UTEX LB 985</strain>
    </source>
</reference>